<dbReference type="NCBIfam" id="TIGR01509">
    <property type="entry name" value="HAD-SF-IA-v3"/>
    <property type="match status" value="1"/>
</dbReference>
<accession>A0A927BPF4</accession>
<dbReference type="InterPro" id="IPR023214">
    <property type="entry name" value="HAD_sf"/>
</dbReference>
<sequence>MKPQLVLDVAGVLVENLSPGYWQALGRLSGDAPEELRAAFKRELRAGLWSGAVPEAEFWHWLQARCPGVDTATARRLLRAQLQPLPALARLHAWSRLADVHLLSNHRAEWLAEPLRQVAPLLASATISSAAGCRKPEPAIYRLAAAGLRPGPVVYVDDQQRNLAPAATLGWTTVLAESDGAWIGRVDRLLAEG</sequence>
<dbReference type="EMBL" id="JACXIZ010000005">
    <property type="protein sequence ID" value="MBD2843847.1"/>
    <property type="molecule type" value="Genomic_DNA"/>
</dbReference>
<dbReference type="GO" id="GO:0016787">
    <property type="term" value="F:hydrolase activity"/>
    <property type="evidence" value="ECO:0007669"/>
    <property type="project" value="UniProtKB-KW"/>
</dbReference>
<dbReference type="AlphaFoldDB" id="A0A927BPF4"/>
<gene>
    <name evidence="1" type="ORF">IDH44_01470</name>
</gene>
<reference evidence="1" key="1">
    <citation type="submission" date="2020-09" db="EMBL/GenBank/DDBJ databases">
        <title>A novel bacterium of genus Paenibacillus, isolated from South China Sea.</title>
        <authorList>
            <person name="Huang H."/>
            <person name="Mo K."/>
            <person name="Hu Y."/>
        </authorList>
    </citation>
    <scope>NUCLEOTIDE SEQUENCE</scope>
    <source>
        <strain evidence="1">IB182496</strain>
    </source>
</reference>
<dbReference type="InterPro" id="IPR023198">
    <property type="entry name" value="PGP-like_dom2"/>
</dbReference>
<protein>
    <submittedName>
        <fullName evidence="1">HAD-IA family hydrolase</fullName>
    </submittedName>
</protein>
<comment type="caution">
    <text evidence="1">The sequence shown here is derived from an EMBL/GenBank/DDBJ whole genome shotgun (WGS) entry which is preliminary data.</text>
</comment>
<proteinExistence type="predicted"/>
<evidence type="ECO:0000313" key="2">
    <source>
        <dbReference type="Proteomes" id="UP000621560"/>
    </source>
</evidence>
<dbReference type="InterPro" id="IPR036412">
    <property type="entry name" value="HAD-like_sf"/>
</dbReference>
<name>A0A927BPF4_9BACL</name>
<dbReference type="SUPFAM" id="SSF56784">
    <property type="entry name" value="HAD-like"/>
    <property type="match status" value="1"/>
</dbReference>
<evidence type="ECO:0000313" key="1">
    <source>
        <dbReference type="EMBL" id="MBD2843847.1"/>
    </source>
</evidence>
<keyword evidence="1" id="KW-0378">Hydrolase</keyword>
<dbReference type="Gene3D" id="3.40.50.1000">
    <property type="entry name" value="HAD superfamily/HAD-like"/>
    <property type="match status" value="1"/>
</dbReference>
<dbReference type="InterPro" id="IPR006439">
    <property type="entry name" value="HAD-SF_hydro_IA"/>
</dbReference>
<keyword evidence="2" id="KW-1185">Reference proteome</keyword>
<dbReference type="Proteomes" id="UP000621560">
    <property type="component" value="Unassembled WGS sequence"/>
</dbReference>
<dbReference type="Gene3D" id="1.10.150.240">
    <property type="entry name" value="Putative phosphatase, domain 2"/>
    <property type="match status" value="1"/>
</dbReference>
<dbReference type="PANTHER" id="PTHR43611">
    <property type="entry name" value="ALPHA-D-GLUCOSE 1-PHOSPHATE PHOSPHATASE"/>
    <property type="match status" value="1"/>
</dbReference>
<dbReference type="PANTHER" id="PTHR43611:SF3">
    <property type="entry name" value="FLAVIN MONONUCLEOTIDE HYDROLASE 1, CHLOROPLATIC"/>
    <property type="match status" value="1"/>
</dbReference>
<organism evidence="1 2">
    <name type="scientific">Paenibacillus sabuli</name>
    <dbReference type="NCBI Taxonomy" id="2772509"/>
    <lineage>
        <taxon>Bacteria</taxon>
        <taxon>Bacillati</taxon>
        <taxon>Bacillota</taxon>
        <taxon>Bacilli</taxon>
        <taxon>Bacillales</taxon>
        <taxon>Paenibacillaceae</taxon>
        <taxon>Paenibacillus</taxon>
    </lineage>
</organism>
<dbReference type="RefSeq" id="WP_190913995.1">
    <property type="nucleotide sequence ID" value="NZ_JACXIZ010000005.1"/>
</dbReference>